<dbReference type="SUPFAM" id="SSF48264">
    <property type="entry name" value="Cytochrome P450"/>
    <property type="match status" value="1"/>
</dbReference>
<dbReference type="Proteomes" id="UP000245207">
    <property type="component" value="Unassembled WGS sequence"/>
</dbReference>
<evidence type="ECO:0000256" key="8">
    <source>
        <dbReference type="RuleBase" id="RU000461"/>
    </source>
</evidence>
<dbReference type="PANTHER" id="PTHR47955:SF15">
    <property type="entry name" value="CYTOCHROME P450 71A2-LIKE"/>
    <property type="match status" value="1"/>
</dbReference>
<dbReference type="EMBL" id="PKPP01001325">
    <property type="protein sequence ID" value="PWA83623.1"/>
    <property type="molecule type" value="Genomic_DNA"/>
</dbReference>
<name>A0A2U1PCZ3_ARTAN</name>
<dbReference type="OrthoDB" id="1055148at2759"/>
<evidence type="ECO:0000313" key="10">
    <source>
        <dbReference type="Proteomes" id="UP000245207"/>
    </source>
</evidence>
<keyword evidence="6 8" id="KW-0503">Monooxygenase</keyword>
<organism evidence="9 10">
    <name type="scientific">Artemisia annua</name>
    <name type="common">Sweet wormwood</name>
    <dbReference type="NCBI Taxonomy" id="35608"/>
    <lineage>
        <taxon>Eukaryota</taxon>
        <taxon>Viridiplantae</taxon>
        <taxon>Streptophyta</taxon>
        <taxon>Embryophyta</taxon>
        <taxon>Tracheophyta</taxon>
        <taxon>Spermatophyta</taxon>
        <taxon>Magnoliopsida</taxon>
        <taxon>eudicotyledons</taxon>
        <taxon>Gunneridae</taxon>
        <taxon>Pentapetalae</taxon>
        <taxon>asterids</taxon>
        <taxon>campanulids</taxon>
        <taxon>Asterales</taxon>
        <taxon>Asteraceae</taxon>
        <taxon>Asteroideae</taxon>
        <taxon>Anthemideae</taxon>
        <taxon>Artemisiinae</taxon>
        <taxon>Artemisia</taxon>
    </lineage>
</organism>
<keyword evidence="4 8" id="KW-0560">Oxidoreductase</keyword>
<evidence type="ECO:0000256" key="3">
    <source>
        <dbReference type="ARBA" id="ARBA00022723"/>
    </source>
</evidence>
<keyword evidence="2 7" id="KW-0349">Heme</keyword>
<dbReference type="InterPro" id="IPR017972">
    <property type="entry name" value="Cyt_P450_CS"/>
</dbReference>
<keyword evidence="3 7" id="KW-0479">Metal-binding</keyword>
<keyword evidence="5 7" id="KW-0408">Iron</keyword>
<dbReference type="GO" id="GO:0020037">
    <property type="term" value="F:heme binding"/>
    <property type="evidence" value="ECO:0007669"/>
    <property type="project" value="InterPro"/>
</dbReference>
<comment type="cofactor">
    <cofactor evidence="7">
        <name>heme</name>
        <dbReference type="ChEBI" id="CHEBI:30413"/>
    </cofactor>
</comment>
<sequence length="174" mass="19991">MKKLQEEVKELAQGKVYITEDDLGKLPYLNAVFKESLLLHPPLPLIPRELTQDFNLMGTWAIGRDPNLWKEPEEFRPERFLYSPIDYNGSYFELIPFGSGRRGCPAVQYSKAINELTLANLVYKFYLALPNGERAENLDMSEGSGAFIHRLNVQSTSCGYFTFKIVPRVTLFNY</sequence>
<evidence type="ECO:0000313" key="9">
    <source>
        <dbReference type="EMBL" id="PWA83623.1"/>
    </source>
</evidence>
<gene>
    <name evidence="9" type="ORF">CTI12_AA164060</name>
</gene>
<proteinExistence type="inferred from homology"/>
<dbReference type="STRING" id="35608.A0A2U1PCZ3"/>
<reference evidence="9 10" key="1">
    <citation type="journal article" date="2018" name="Mol. Plant">
        <title>The genome of Artemisia annua provides insight into the evolution of Asteraceae family and artemisinin biosynthesis.</title>
        <authorList>
            <person name="Shen Q."/>
            <person name="Zhang L."/>
            <person name="Liao Z."/>
            <person name="Wang S."/>
            <person name="Yan T."/>
            <person name="Shi P."/>
            <person name="Liu M."/>
            <person name="Fu X."/>
            <person name="Pan Q."/>
            <person name="Wang Y."/>
            <person name="Lv Z."/>
            <person name="Lu X."/>
            <person name="Zhang F."/>
            <person name="Jiang W."/>
            <person name="Ma Y."/>
            <person name="Chen M."/>
            <person name="Hao X."/>
            <person name="Li L."/>
            <person name="Tang Y."/>
            <person name="Lv G."/>
            <person name="Zhou Y."/>
            <person name="Sun X."/>
            <person name="Brodelius P.E."/>
            <person name="Rose J.K.C."/>
            <person name="Tang K."/>
        </authorList>
    </citation>
    <scope>NUCLEOTIDE SEQUENCE [LARGE SCALE GENOMIC DNA]</scope>
    <source>
        <strain evidence="10">cv. Huhao1</strain>
        <tissue evidence="9">Leaf</tissue>
    </source>
</reference>
<dbReference type="PRINTS" id="PR00463">
    <property type="entry name" value="EP450I"/>
</dbReference>
<feature type="binding site" description="axial binding residue" evidence="7">
    <location>
        <position position="104"/>
    </location>
    <ligand>
        <name>heme</name>
        <dbReference type="ChEBI" id="CHEBI:30413"/>
    </ligand>
    <ligandPart>
        <name>Fe</name>
        <dbReference type="ChEBI" id="CHEBI:18248"/>
    </ligandPart>
</feature>
<dbReference type="GO" id="GO:0005506">
    <property type="term" value="F:iron ion binding"/>
    <property type="evidence" value="ECO:0007669"/>
    <property type="project" value="InterPro"/>
</dbReference>
<comment type="caution">
    <text evidence="9">The sequence shown here is derived from an EMBL/GenBank/DDBJ whole genome shotgun (WGS) entry which is preliminary data.</text>
</comment>
<comment type="similarity">
    <text evidence="1 8">Belongs to the cytochrome P450 family.</text>
</comment>
<dbReference type="GO" id="GO:0016705">
    <property type="term" value="F:oxidoreductase activity, acting on paired donors, with incorporation or reduction of molecular oxygen"/>
    <property type="evidence" value="ECO:0007669"/>
    <property type="project" value="InterPro"/>
</dbReference>
<evidence type="ECO:0000256" key="2">
    <source>
        <dbReference type="ARBA" id="ARBA00022617"/>
    </source>
</evidence>
<dbReference type="Pfam" id="PF00067">
    <property type="entry name" value="p450"/>
    <property type="match status" value="1"/>
</dbReference>
<dbReference type="GO" id="GO:0004497">
    <property type="term" value="F:monooxygenase activity"/>
    <property type="evidence" value="ECO:0007669"/>
    <property type="project" value="UniProtKB-KW"/>
</dbReference>
<dbReference type="Gene3D" id="1.10.630.10">
    <property type="entry name" value="Cytochrome P450"/>
    <property type="match status" value="1"/>
</dbReference>
<evidence type="ECO:0000256" key="6">
    <source>
        <dbReference type="ARBA" id="ARBA00023033"/>
    </source>
</evidence>
<keyword evidence="10" id="KW-1185">Reference proteome</keyword>
<evidence type="ECO:0000256" key="7">
    <source>
        <dbReference type="PIRSR" id="PIRSR602401-1"/>
    </source>
</evidence>
<evidence type="ECO:0000256" key="1">
    <source>
        <dbReference type="ARBA" id="ARBA00010617"/>
    </source>
</evidence>
<protein>
    <recommendedName>
        <fullName evidence="11">Cytochrome P450</fullName>
    </recommendedName>
</protein>
<dbReference type="PANTHER" id="PTHR47955">
    <property type="entry name" value="CYTOCHROME P450 FAMILY 71 PROTEIN"/>
    <property type="match status" value="1"/>
</dbReference>
<dbReference type="PROSITE" id="PS00086">
    <property type="entry name" value="CYTOCHROME_P450"/>
    <property type="match status" value="1"/>
</dbReference>
<dbReference type="GO" id="GO:0051762">
    <property type="term" value="P:sesquiterpene biosynthetic process"/>
    <property type="evidence" value="ECO:0007669"/>
    <property type="project" value="UniProtKB-ARBA"/>
</dbReference>
<evidence type="ECO:0000256" key="5">
    <source>
        <dbReference type="ARBA" id="ARBA00023004"/>
    </source>
</evidence>
<evidence type="ECO:0000256" key="4">
    <source>
        <dbReference type="ARBA" id="ARBA00023002"/>
    </source>
</evidence>
<dbReference type="InterPro" id="IPR001128">
    <property type="entry name" value="Cyt_P450"/>
</dbReference>
<dbReference type="AlphaFoldDB" id="A0A2U1PCZ3"/>
<dbReference type="InterPro" id="IPR002401">
    <property type="entry name" value="Cyt_P450_E_grp-I"/>
</dbReference>
<accession>A0A2U1PCZ3</accession>
<dbReference type="InterPro" id="IPR036396">
    <property type="entry name" value="Cyt_P450_sf"/>
</dbReference>
<evidence type="ECO:0008006" key="11">
    <source>
        <dbReference type="Google" id="ProtNLM"/>
    </source>
</evidence>